<dbReference type="EC" id="2.7.13.3" evidence="2"/>
<gene>
    <name evidence="4" type="ORF">EDC50_1810</name>
</gene>
<feature type="domain" description="PAC" evidence="3">
    <location>
        <begin position="91"/>
        <end position="143"/>
    </location>
</feature>
<protein>
    <recommendedName>
        <fullName evidence="2">histidine kinase</fullName>
        <ecNumber evidence="2">2.7.13.3</ecNumber>
    </recommendedName>
</protein>
<dbReference type="RefSeq" id="WP_158635710.1">
    <property type="nucleotide sequence ID" value="NZ_RKQN01000002.1"/>
</dbReference>
<dbReference type="SUPFAM" id="SSF55785">
    <property type="entry name" value="PYP-like sensor domain (PAS domain)"/>
    <property type="match status" value="1"/>
</dbReference>
<name>A0A3N4W1Q4_9GAMM</name>
<dbReference type="PROSITE" id="PS50113">
    <property type="entry name" value="PAC"/>
    <property type="match status" value="1"/>
</dbReference>
<dbReference type="OrthoDB" id="9808408at2"/>
<sequence>MPPSAEIPGLAGQLYRTMLDRLPVGAYACDTDGLITYYNLKAVELWGRAPKLCHPDYRFCGSYRLYATDGSPLEHHRSSMALALSQGREYLGQELLVERPDATLVPTLTYASPLLDENGEVVAGINMLVNISERKRFERLLRDVNETKNLYMATLADELRTQLAALRRALGKIERMVDPLAPRPAALDELDGRMREMGSLIEDLLEVPQARMLREAQEPAV</sequence>
<evidence type="ECO:0000313" key="5">
    <source>
        <dbReference type="Proteomes" id="UP000269708"/>
    </source>
</evidence>
<comment type="caution">
    <text evidence="4">The sequence shown here is derived from an EMBL/GenBank/DDBJ whole genome shotgun (WGS) entry which is preliminary data.</text>
</comment>
<reference evidence="4 5" key="1">
    <citation type="submission" date="2018-11" db="EMBL/GenBank/DDBJ databases">
        <title>Genomic Encyclopedia of Type Strains, Phase IV (KMG-IV): sequencing the most valuable type-strain genomes for metagenomic binning, comparative biology and taxonomic classification.</title>
        <authorList>
            <person name="Goeker M."/>
        </authorList>
    </citation>
    <scope>NUCLEOTIDE SEQUENCE [LARGE SCALE GENOMIC DNA]</scope>
    <source>
        <strain evidence="4 5">DSM 25623</strain>
    </source>
</reference>
<dbReference type="Gene3D" id="3.30.450.20">
    <property type="entry name" value="PAS domain"/>
    <property type="match status" value="1"/>
</dbReference>
<dbReference type="EMBL" id="RKQN01000002">
    <property type="protein sequence ID" value="RPE79980.1"/>
    <property type="molecule type" value="Genomic_DNA"/>
</dbReference>
<evidence type="ECO:0000256" key="2">
    <source>
        <dbReference type="ARBA" id="ARBA00012438"/>
    </source>
</evidence>
<evidence type="ECO:0000256" key="1">
    <source>
        <dbReference type="ARBA" id="ARBA00000085"/>
    </source>
</evidence>
<evidence type="ECO:0000313" key="4">
    <source>
        <dbReference type="EMBL" id="RPE79980.1"/>
    </source>
</evidence>
<dbReference type="CDD" id="cd00082">
    <property type="entry name" value="HisKA"/>
    <property type="match status" value="1"/>
</dbReference>
<proteinExistence type="predicted"/>
<dbReference type="InterPro" id="IPR000700">
    <property type="entry name" value="PAS-assoc_C"/>
</dbReference>
<keyword evidence="5" id="KW-1185">Reference proteome</keyword>
<dbReference type="Proteomes" id="UP000269708">
    <property type="component" value="Unassembled WGS sequence"/>
</dbReference>
<dbReference type="AlphaFoldDB" id="A0A3N4W1Q4"/>
<accession>A0A3N4W1Q4</accession>
<evidence type="ECO:0000259" key="3">
    <source>
        <dbReference type="PROSITE" id="PS50113"/>
    </source>
</evidence>
<comment type="catalytic activity">
    <reaction evidence="1">
        <text>ATP + protein L-histidine = ADP + protein N-phospho-L-histidine.</text>
        <dbReference type="EC" id="2.7.13.3"/>
    </reaction>
</comment>
<dbReference type="InterPro" id="IPR035965">
    <property type="entry name" value="PAS-like_dom_sf"/>
</dbReference>
<organism evidence="4 5">
    <name type="scientific">Vulcaniibacterium tengchongense</name>
    <dbReference type="NCBI Taxonomy" id="1273429"/>
    <lineage>
        <taxon>Bacteria</taxon>
        <taxon>Pseudomonadati</taxon>
        <taxon>Pseudomonadota</taxon>
        <taxon>Gammaproteobacteria</taxon>
        <taxon>Lysobacterales</taxon>
        <taxon>Lysobacteraceae</taxon>
        <taxon>Vulcaniibacterium</taxon>
    </lineage>
</organism>
<dbReference type="InterPro" id="IPR003661">
    <property type="entry name" value="HisK_dim/P_dom"/>
</dbReference>
<dbReference type="GO" id="GO:0000155">
    <property type="term" value="F:phosphorelay sensor kinase activity"/>
    <property type="evidence" value="ECO:0007669"/>
    <property type="project" value="InterPro"/>
</dbReference>